<gene>
    <name evidence="1" type="ORF">GCM10011380_32110</name>
</gene>
<name>A0A916TCL6_9SPHN</name>
<reference evidence="1" key="1">
    <citation type="journal article" date="2014" name="Int. J. Syst. Evol. Microbiol.">
        <title>Complete genome sequence of Corynebacterium casei LMG S-19264T (=DSM 44701T), isolated from a smear-ripened cheese.</title>
        <authorList>
            <consortium name="US DOE Joint Genome Institute (JGI-PGF)"/>
            <person name="Walter F."/>
            <person name="Albersmeier A."/>
            <person name="Kalinowski J."/>
            <person name="Ruckert C."/>
        </authorList>
    </citation>
    <scope>NUCLEOTIDE SEQUENCE</scope>
    <source>
        <strain evidence="1">CGMCC 1.15330</strain>
    </source>
</reference>
<dbReference type="RefSeq" id="WP_188660213.1">
    <property type="nucleotide sequence ID" value="NZ_BMIH01000005.1"/>
</dbReference>
<accession>A0A916TCL6</accession>
<sequence length="120" mass="13492">MTDAPAPWSGDAVRTWLQRRAAAARQDQAVADRRGHGAEGDYDAAAAEEWVCRTLQAGPHADDRTAFAAHIKAFLARDEFWIAGIHDERRFDRGVRTHLRKLARMTKTGEGFANTLRYQD</sequence>
<dbReference type="Proteomes" id="UP000623067">
    <property type="component" value="Unassembled WGS sequence"/>
</dbReference>
<dbReference type="EMBL" id="BMIH01000005">
    <property type="protein sequence ID" value="GGB40239.1"/>
    <property type="molecule type" value="Genomic_DNA"/>
</dbReference>
<proteinExistence type="predicted"/>
<reference evidence="1" key="2">
    <citation type="submission" date="2020-09" db="EMBL/GenBank/DDBJ databases">
        <authorList>
            <person name="Sun Q."/>
            <person name="Zhou Y."/>
        </authorList>
    </citation>
    <scope>NUCLEOTIDE SEQUENCE</scope>
    <source>
        <strain evidence="1">CGMCC 1.15330</strain>
    </source>
</reference>
<dbReference type="AlphaFoldDB" id="A0A916TCL6"/>
<protein>
    <submittedName>
        <fullName evidence="1">Uncharacterized protein</fullName>
    </submittedName>
</protein>
<organism evidence="1 2">
    <name type="scientific">Sphingomonas metalli</name>
    <dbReference type="NCBI Taxonomy" id="1779358"/>
    <lineage>
        <taxon>Bacteria</taxon>
        <taxon>Pseudomonadati</taxon>
        <taxon>Pseudomonadota</taxon>
        <taxon>Alphaproteobacteria</taxon>
        <taxon>Sphingomonadales</taxon>
        <taxon>Sphingomonadaceae</taxon>
        <taxon>Sphingomonas</taxon>
    </lineage>
</organism>
<evidence type="ECO:0000313" key="1">
    <source>
        <dbReference type="EMBL" id="GGB40239.1"/>
    </source>
</evidence>
<evidence type="ECO:0000313" key="2">
    <source>
        <dbReference type="Proteomes" id="UP000623067"/>
    </source>
</evidence>
<comment type="caution">
    <text evidence="1">The sequence shown here is derived from an EMBL/GenBank/DDBJ whole genome shotgun (WGS) entry which is preliminary data.</text>
</comment>
<keyword evidence="2" id="KW-1185">Reference proteome</keyword>